<evidence type="ECO:0000313" key="1">
    <source>
        <dbReference type="EMBL" id="KAK9234671.1"/>
    </source>
</evidence>
<reference evidence="2" key="1">
    <citation type="journal article" date="2024" name="Front. Bioeng. Biotechnol.">
        <title>Genome-scale model development and genomic sequencing of the oleaginous clade Lipomyces.</title>
        <authorList>
            <person name="Czajka J.J."/>
            <person name="Han Y."/>
            <person name="Kim J."/>
            <person name="Mondo S.J."/>
            <person name="Hofstad B.A."/>
            <person name="Robles A."/>
            <person name="Haridas S."/>
            <person name="Riley R."/>
            <person name="LaButti K."/>
            <person name="Pangilinan J."/>
            <person name="Andreopoulos W."/>
            <person name="Lipzen A."/>
            <person name="Yan J."/>
            <person name="Wang M."/>
            <person name="Ng V."/>
            <person name="Grigoriev I.V."/>
            <person name="Spatafora J.W."/>
            <person name="Magnuson J.K."/>
            <person name="Baker S.E."/>
            <person name="Pomraning K.R."/>
        </authorList>
    </citation>
    <scope>NUCLEOTIDE SEQUENCE [LARGE SCALE GENOMIC DNA]</scope>
    <source>
        <strain evidence="2">CBS 7786</strain>
    </source>
</reference>
<organism evidence="1 2">
    <name type="scientific">Lipomyces kononenkoae</name>
    <name type="common">Yeast</name>
    <dbReference type="NCBI Taxonomy" id="34357"/>
    <lineage>
        <taxon>Eukaryota</taxon>
        <taxon>Fungi</taxon>
        <taxon>Dikarya</taxon>
        <taxon>Ascomycota</taxon>
        <taxon>Saccharomycotina</taxon>
        <taxon>Lipomycetes</taxon>
        <taxon>Lipomycetales</taxon>
        <taxon>Lipomycetaceae</taxon>
        <taxon>Lipomyces</taxon>
    </lineage>
</organism>
<comment type="caution">
    <text evidence="1">The sequence shown here is derived from an EMBL/GenBank/DDBJ whole genome shotgun (WGS) entry which is preliminary data.</text>
</comment>
<sequence length="249" mass="28469">MQSGITGYPLIVPNYPVSTHQTDPQSSLTSSMFGNQQEAPRPGIIAHRFPWVAPQAPSPVQALAATYVHDQDSSATLGSHISPASVERTTNVVPKTVPRIRIQDIDRNGRRRRVYTKTQFTCSHCPRKFSITNLETYCRHVAENNIQREFKCTEPTCAWSIIGFQRKLERDRHYTRKHGIPEYECRFWAGPGKEIFEGAGVCTTRWHTDAGNRARHERNVHGYYIPTQRGQVSAWDEDHLVKIYKDAEH</sequence>
<accession>A0ACC3SSR1</accession>
<gene>
    <name evidence="1" type="ORF">V1525DRAFT_349749</name>
</gene>
<dbReference type="EMBL" id="MU971456">
    <property type="protein sequence ID" value="KAK9234671.1"/>
    <property type="molecule type" value="Genomic_DNA"/>
</dbReference>
<proteinExistence type="predicted"/>
<dbReference type="Proteomes" id="UP001433508">
    <property type="component" value="Unassembled WGS sequence"/>
</dbReference>
<name>A0ACC3SSR1_LIPKO</name>
<keyword evidence="2" id="KW-1185">Reference proteome</keyword>
<protein>
    <submittedName>
        <fullName evidence="1">Uncharacterized protein</fullName>
    </submittedName>
</protein>
<evidence type="ECO:0000313" key="2">
    <source>
        <dbReference type="Proteomes" id="UP001433508"/>
    </source>
</evidence>